<proteinExistence type="predicted"/>
<feature type="non-terminal residue" evidence="1">
    <location>
        <position position="88"/>
    </location>
</feature>
<dbReference type="EMBL" id="KL369002">
    <property type="protein sequence ID" value="KFD59148.1"/>
    <property type="molecule type" value="Genomic_DNA"/>
</dbReference>
<dbReference type="AlphaFoldDB" id="A0A085MPK2"/>
<accession>A0A085MPK2</accession>
<protein>
    <submittedName>
        <fullName evidence="1">Uncharacterized protein</fullName>
    </submittedName>
</protein>
<dbReference type="Proteomes" id="UP000030758">
    <property type="component" value="Unassembled WGS sequence"/>
</dbReference>
<organism evidence="1">
    <name type="scientific">Trichuris suis</name>
    <name type="common">pig whipworm</name>
    <dbReference type="NCBI Taxonomy" id="68888"/>
    <lineage>
        <taxon>Eukaryota</taxon>
        <taxon>Metazoa</taxon>
        <taxon>Ecdysozoa</taxon>
        <taxon>Nematoda</taxon>
        <taxon>Enoplea</taxon>
        <taxon>Dorylaimia</taxon>
        <taxon>Trichinellida</taxon>
        <taxon>Trichuridae</taxon>
        <taxon>Trichuris</taxon>
    </lineage>
</organism>
<name>A0A085MPK2_9BILA</name>
<reference evidence="1" key="1">
    <citation type="journal article" date="2014" name="Nat. Genet.">
        <title>Genome and transcriptome of the porcine whipworm Trichuris suis.</title>
        <authorList>
            <person name="Jex A.R."/>
            <person name="Nejsum P."/>
            <person name="Schwarz E.M."/>
            <person name="Hu L."/>
            <person name="Young N.D."/>
            <person name="Hall R.S."/>
            <person name="Korhonen P.K."/>
            <person name="Liao S."/>
            <person name="Thamsborg S."/>
            <person name="Xia J."/>
            <person name="Xu P."/>
            <person name="Wang S."/>
            <person name="Scheerlinck J.P."/>
            <person name="Hofmann A."/>
            <person name="Sternberg P.W."/>
            <person name="Wang J."/>
            <person name="Gasser R.B."/>
        </authorList>
    </citation>
    <scope>NUCLEOTIDE SEQUENCE [LARGE SCALE GENOMIC DNA]</scope>
    <source>
        <strain evidence="1">DCEP-RM93F</strain>
    </source>
</reference>
<gene>
    <name evidence="1" type="ORF">M514_28672</name>
</gene>
<evidence type="ECO:0000313" key="1">
    <source>
        <dbReference type="EMBL" id="KFD59148.1"/>
    </source>
</evidence>
<sequence length="88" mass="9911">MKLDSAPFDANRLSEIMSESNSLLQLGFYPILFIFVRFHFMSLPVDRPYECSLDTSVVKGVAEIMLEGSSGLSTNLREFNPEEFGSKL</sequence>